<dbReference type="InterPro" id="IPR017907">
    <property type="entry name" value="Znf_RING_CS"/>
</dbReference>
<evidence type="ECO:0000256" key="2">
    <source>
        <dbReference type="ARBA" id="ARBA00022737"/>
    </source>
</evidence>
<dbReference type="EMBL" id="CAJOBC010000794">
    <property type="protein sequence ID" value="CAF3626755.1"/>
    <property type="molecule type" value="Genomic_DNA"/>
</dbReference>
<dbReference type="Gene3D" id="3.30.40.10">
    <property type="entry name" value="Zinc/RING finger domain, C3HC4 (zinc finger)"/>
    <property type="match status" value="1"/>
</dbReference>
<keyword evidence="1" id="KW-0479">Metal-binding</keyword>
<feature type="repeat" description="NHL" evidence="6">
    <location>
        <begin position="359"/>
        <end position="397"/>
    </location>
</feature>
<dbReference type="Proteomes" id="UP000681722">
    <property type="component" value="Unassembled WGS sequence"/>
</dbReference>
<dbReference type="PROSITE" id="PS50089">
    <property type="entry name" value="ZF_RING_2"/>
    <property type="match status" value="1"/>
</dbReference>
<dbReference type="EMBL" id="CAJNOQ010000794">
    <property type="protein sequence ID" value="CAF0839456.1"/>
    <property type="molecule type" value="Genomic_DNA"/>
</dbReference>
<dbReference type="InterPro" id="IPR013083">
    <property type="entry name" value="Znf_RING/FYVE/PHD"/>
</dbReference>
<dbReference type="PROSITE" id="PS51125">
    <property type="entry name" value="NHL"/>
    <property type="match status" value="4"/>
</dbReference>
<dbReference type="InterPro" id="IPR001258">
    <property type="entry name" value="NHL_repeat"/>
</dbReference>
<dbReference type="Gene3D" id="2.120.10.30">
    <property type="entry name" value="TolB, C-terminal domain"/>
    <property type="match status" value="2"/>
</dbReference>
<evidence type="ECO:0000256" key="6">
    <source>
        <dbReference type="PROSITE-ProRule" id="PRU00504"/>
    </source>
</evidence>
<reference evidence="9" key="1">
    <citation type="submission" date="2021-02" db="EMBL/GenBank/DDBJ databases">
        <authorList>
            <person name="Nowell W R."/>
        </authorList>
    </citation>
    <scope>NUCLEOTIDE SEQUENCE</scope>
</reference>
<gene>
    <name evidence="9" type="ORF">GPM918_LOCUS5484</name>
    <name evidence="8" type="ORF">OVA965_LOCUS6412</name>
    <name evidence="11" type="ORF">SRO942_LOCUS5484</name>
    <name evidence="10" type="ORF">TMI583_LOCUS6408</name>
</gene>
<evidence type="ECO:0000313" key="12">
    <source>
        <dbReference type="Proteomes" id="UP000663829"/>
    </source>
</evidence>
<dbReference type="GO" id="GO:0008270">
    <property type="term" value="F:zinc ion binding"/>
    <property type="evidence" value="ECO:0007669"/>
    <property type="project" value="UniProtKB-KW"/>
</dbReference>
<evidence type="ECO:0000313" key="8">
    <source>
        <dbReference type="EMBL" id="CAF0836348.1"/>
    </source>
</evidence>
<keyword evidence="4" id="KW-0862">Zinc</keyword>
<dbReference type="SUPFAM" id="SSF101898">
    <property type="entry name" value="NHL repeat"/>
    <property type="match status" value="1"/>
</dbReference>
<accession>A0A813VPA3</accession>
<dbReference type="GO" id="GO:0000209">
    <property type="term" value="P:protein polyubiquitination"/>
    <property type="evidence" value="ECO:0007669"/>
    <property type="project" value="TreeGrafter"/>
</dbReference>
<protein>
    <recommendedName>
        <fullName evidence="7">RING-type domain-containing protein</fullName>
    </recommendedName>
</protein>
<dbReference type="EMBL" id="CAJOBA010001925">
    <property type="protein sequence ID" value="CAF3621165.1"/>
    <property type="molecule type" value="Genomic_DNA"/>
</dbReference>
<dbReference type="EMBL" id="CAJNOK010001925">
    <property type="protein sequence ID" value="CAF0836348.1"/>
    <property type="molecule type" value="Genomic_DNA"/>
</dbReference>
<evidence type="ECO:0000256" key="4">
    <source>
        <dbReference type="ARBA" id="ARBA00022833"/>
    </source>
</evidence>
<dbReference type="PANTHER" id="PTHR24104">
    <property type="entry name" value="E3 UBIQUITIN-PROTEIN LIGASE NHLRC1-RELATED"/>
    <property type="match status" value="1"/>
</dbReference>
<dbReference type="CDD" id="cd19757">
    <property type="entry name" value="Bbox1"/>
    <property type="match status" value="1"/>
</dbReference>
<evidence type="ECO:0000256" key="1">
    <source>
        <dbReference type="ARBA" id="ARBA00022723"/>
    </source>
</evidence>
<dbReference type="GO" id="GO:0043161">
    <property type="term" value="P:proteasome-mediated ubiquitin-dependent protein catabolic process"/>
    <property type="evidence" value="ECO:0007669"/>
    <property type="project" value="TreeGrafter"/>
</dbReference>
<dbReference type="Pfam" id="PF01436">
    <property type="entry name" value="NHL"/>
    <property type="match status" value="6"/>
</dbReference>
<dbReference type="GO" id="GO:0061630">
    <property type="term" value="F:ubiquitin protein ligase activity"/>
    <property type="evidence" value="ECO:0007669"/>
    <property type="project" value="TreeGrafter"/>
</dbReference>
<evidence type="ECO:0000256" key="5">
    <source>
        <dbReference type="PROSITE-ProRule" id="PRU00175"/>
    </source>
</evidence>
<sequence>MSKTAEFHRFVDYNDLESLLECSLCLDRFQEPRLIPCQHTYCTKCIQELCEGSDTIICPQCRAQHPIQQKQDGVLQFPRNITYQQLLDIKTEQLVSTRQCQVCDKKRAFSDCLHCKKAVCLDCKKLHRRELSDVTDLLINDLTKSSTLCKESLTNEITTFLTNCDYIKKQISSYTKDLIQTLKQQEINMKSDLDKLIIKQIETDNVLDEKFIEIQTLSSKYLSSLQNMILEHKNSRKDIIFTPNITLKNIYCNNSLGELRLSSSFIDNEKSHHLPLTPPPEDMDNQYFPQSVDHQSDDDNRLQQIQQIGHWGSGEREFWCPTGICISHNNYILIVDSWNHRLQMLTIDGQFIRSTRNIKGRGINELNNPRDVCISPMGNEIILSDSGNHRLVVYNEYLEVKRLICDKLNLQFPNGVCSDEQDSLFICDRGNNRIVVVTLPDGAYIRQWGRKGQNQSEFDCPDFICYRQNILAVSDFNNHRVQVFDKYGQFLFMFGQYGCENGQFRYPRGLAIDDEGFFMVADWVNNRLQLFTPNGQLSAIVGGNSQEKCSTLVNTTDDFHIPKVEFDRPIGVAVNKQGVVFVTEWGRSHRLVIY</sequence>
<keyword evidence="12" id="KW-1185">Reference proteome</keyword>
<dbReference type="SUPFAM" id="SSF57850">
    <property type="entry name" value="RING/U-box"/>
    <property type="match status" value="1"/>
</dbReference>
<dbReference type="PANTHER" id="PTHR24104:SF25">
    <property type="entry name" value="PROTEIN LIN-41"/>
    <property type="match status" value="1"/>
</dbReference>
<feature type="repeat" description="NHL" evidence="6">
    <location>
        <begin position="305"/>
        <end position="348"/>
    </location>
</feature>
<dbReference type="Proteomes" id="UP000663829">
    <property type="component" value="Unassembled WGS sequence"/>
</dbReference>
<dbReference type="Proteomes" id="UP000682733">
    <property type="component" value="Unassembled WGS sequence"/>
</dbReference>
<dbReference type="Proteomes" id="UP000677228">
    <property type="component" value="Unassembled WGS sequence"/>
</dbReference>
<organism evidence="9 12">
    <name type="scientific">Didymodactylos carnosus</name>
    <dbReference type="NCBI Taxonomy" id="1234261"/>
    <lineage>
        <taxon>Eukaryota</taxon>
        <taxon>Metazoa</taxon>
        <taxon>Spiralia</taxon>
        <taxon>Gnathifera</taxon>
        <taxon>Rotifera</taxon>
        <taxon>Eurotatoria</taxon>
        <taxon>Bdelloidea</taxon>
        <taxon>Philodinida</taxon>
        <taxon>Philodinidae</taxon>
        <taxon>Didymodactylos</taxon>
    </lineage>
</organism>
<evidence type="ECO:0000313" key="9">
    <source>
        <dbReference type="EMBL" id="CAF0839456.1"/>
    </source>
</evidence>
<dbReference type="SMART" id="SM00184">
    <property type="entry name" value="RING"/>
    <property type="match status" value="1"/>
</dbReference>
<evidence type="ECO:0000256" key="3">
    <source>
        <dbReference type="ARBA" id="ARBA00022771"/>
    </source>
</evidence>
<keyword evidence="3 5" id="KW-0863">Zinc-finger</keyword>
<dbReference type="CDD" id="cd05819">
    <property type="entry name" value="NHL"/>
    <property type="match status" value="1"/>
</dbReference>
<proteinExistence type="predicted"/>
<dbReference type="PROSITE" id="PS00518">
    <property type="entry name" value="ZF_RING_1"/>
    <property type="match status" value="1"/>
</dbReference>
<comment type="caution">
    <text evidence="9">The sequence shown here is derived from an EMBL/GenBank/DDBJ whole genome shotgun (WGS) entry which is preliminary data.</text>
</comment>
<feature type="repeat" description="NHL" evidence="6">
    <location>
        <begin position="491"/>
        <end position="534"/>
    </location>
</feature>
<dbReference type="InterPro" id="IPR011042">
    <property type="entry name" value="6-blade_b-propeller_TolB-like"/>
</dbReference>
<evidence type="ECO:0000313" key="10">
    <source>
        <dbReference type="EMBL" id="CAF3621165.1"/>
    </source>
</evidence>
<feature type="repeat" description="NHL" evidence="6">
    <location>
        <begin position="449"/>
        <end position="487"/>
    </location>
</feature>
<dbReference type="InterPro" id="IPR027370">
    <property type="entry name" value="Znf-RING_euk"/>
</dbReference>
<name>A0A813VPA3_9BILA</name>
<evidence type="ECO:0000259" key="7">
    <source>
        <dbReference type="PROSITE" id="PS50089"/>
    </source>
</evidence>
<evidence type="ECO:0000313" key="11">
    <source>
        <dbReference type="EMBL" id="CAF3626755.1"/>
    </source>
</evidence>
<keyword evidence="2" id="KW-0677">Repeat</keyword>
<dbReference type="InterPro" id="IPR050952">
    <property type="entry name" value="TRIM-NHL_E3_ligases"/>
</dbReference>
<dbReference type="OrthoDB" id="342730at2759"/>
<feature type="domain" description="RING-type" evidence="7">
    <location>
        <begin position="22"/>
        <end position="62"/>
    </location>
</feature>
<dbReference type="Pfam" id="PF13445">
    <property type="entry name" value="zf-RING_UBOX"/>
    <property type="match status" value="1"/>
</dbReference>
<dbReference type="InterPro" id="IPR001841">
    <property type="entry name" value="Znf_RING"/>
</dbReference>
<dbReference type="AlphaFoldDB" id="A0A813VPA3"/>